<dbReference type="GO" id="GO:0035269">
    <property type="term" value="P:protein O-linked glycosylation via mannose"/>
    <property type="evidence" value="ECO:0007669"/>
    <property type="project" value="TreeGrafter"/>
</dbReference>
<dbReference type="GO" id="GO:0005794">
    <property type="term" value="C:Golgi apparatus"/>
    <property type="evidence" value="ECO:0007669"/>
    <property type="project" value="TreeGrafter"/>
</dbReference>
<dbReference type="InterPro" id="IPR052613">
    <property type="entry name" value="LicD_transferase"/>
</dbReference>
<keyword evidence="1" id="KW-0472">Membrane</keyword>
<name>A0A023FBF0_TRIIF</name>
<feature type="domain" description="LicD/FKTN/FKRP nucleotidyltransferase" evidence="2">
    <location>
        <begin position="350"/>
        <end position="384"/>
    </location>
</feature>
<dbReference type="PANTHER" id="PTHR13627:SF31">
    <property type="entry name" value="RIBITOL 5-PHOSPHATE TRANSFERASE FKRP"/>
    <property type="match status" value="1"/>
</dbReference>
<evidence type="ECO:0000256" key="1">
    <source>
        <dbReference type="SAM" id="Phobius"/>
    </source>
</evidence>
<evidence type="ECO:0000259" key="2">
    <source>
        <dbReference type="Pfam" id="PF04991"/>
    </source>
</evidence>
<evidence type="ECO:0000313" key="4">
    <source>
        <dbReference type="EMBL" id="JAC18334.1"/>
    </source>
</evidence>
<dbReference type="InterPro" id="IPR055105">
    <property type="entry name" value="FKRP_N"/>
</dbReference>
<proteinExistence type="evidence at transcript level"/>
<organism evidence="4">
    <name type="scientific">Triatoma infestans</name>
    <name type="common">Assassin bug</name>
    <dbReference type="NCBI Taxonomy" id="30076"/>
    <lineage>
        <taxon>Eukaryota</taxon>
        <taxon>Metazoa</taxon>
        <taxon>Ecdysozoa</taxon>
        <taxon>Arthropoda</taxon>
        <taxon>Hexapoda</taxon>
        <taxon>Insecta</taxon>
        <taxon>Pterygota</taxon>
        <taxon>Neoptera</taxon>
        <taxon>Paraneoptera</taxon>
        <taxon>Hemiptera</taxon>
        <taxon>Heteroptera</taxon>
        <taxon>Panheteroptera</taxon>
        <taxon>Cimicomorpha</taxon>
        <taxon>Reduviidae</taxon>
        <taxon>Triatominae</taxon>
        <taxon>Triatoma</taxon>
    </lineage>
</organism>
<dbReference type="EMBL" id="GBBI01000378">
    <property type="protein sequence ID" value="JAC18334.1"/>
    <property type="molecule type" value="mRNA"/>
</dbReference>
<dbReference type="PANTHER" id="PTHR13627">
    <property type="entry name" value="FUKUTIN RELATED PROTEIN"/>
    <property type="match status" value="1"/>
</dbReference>
<keyword evidence="1" id="KW-1133">Transmembrane helix</keyword>
<dbReference type="Pfam" id="PF04991">
    <property type="entry name" value="LicD"/>
    <property type="match status" value="1"/>
</dbReference>
<dbReference type="InterPro" id="IPR007074">
    <property type="entry name" value="LicD/FKTN/FKRP_NTP_transf"/>
</dbReference>
<feature type="domain" description="FKRP stem" evidence="3">
    <location>
        <begin position="49"/>
        <end position="290"/>
    </location>
</feature>
<sequence length="513" mass="58922">MRIKIAKILILLVIILNLIVFYFVWLLVGRHKERNEDVSIKKFRNTEWNDVQANITVILRGFESFENDIPNTVRSIASTYPNISILIVTDMPPYPPLFFNSSMSLFQNVRLVNLQPGLNNSFEARTPLFQLSTEFVLFMPDSTRIHTKKTIEKMLRIITSERSNLVAVAATYKASKPVTCLNCHINLREWIIQFEESSGDVCDFVRGKHATLMRTEMLRKLTDPFMLPFPDAFYIQAATHRIKTHILRDLPFGSGKELYGNPHSAWKASQLSKERAAAMYHALGLKKVMLENGDTEWHGCRRDTARCFGTVVDDTPQYLWEGKWTPPCCLAGLRRTARHVFHLLDQAQTRYWLEGGSLLGAMRMGDILPWDYDVDVGIYSEDIGRCSWLVRAKTRPAVDEQGFVWEKASEGDFFRVHLSQVNRLHVDIFPFEVRNGTMTKGTWLHTHKQDMEFPQHFLKPLSTIEFVGRTVSAPNNIHDFLELKFGKGAIENPVYPNPSKMAIFGLKVAPEKN</sequence>
<evidence type="ECO:0008006" key="5">
    <source>
        <dbReference type="Google" id="ProtNLM"/>
    </source>
</evidence>
<dbReference type="Pfam" id="PF22921">
    <property type="entry name" value="FKRP_N"/>
    <property type="match status" value="1"/>
</dbReference>
<reference evidence="4" key="1">
    <citation type="journal article" date="2014" name="PLoS Negl. Trop. Dis.">
        <title>An updated insight into the Sialotranscriptome of Triatoma infestans: developmental stage and geographic variations.</title>
        <authorList>
            <person name="Schwarz A."/>
            <person name="Medrano-Mercado N."/>
            <person name="Schaub G.A."/>
            <person name="Struchiner C.J."/>
            <person name="Bargues M.D."/>
            <person name="Levy M.Z."/>
            <person name="Ribeiro J.M."/>
        </authorList>
    </citation>
    <scope>NUCLEOTIDE SEQUENCE</scope>
    <source>
        <strain evidence="4">Chile</strain>
        <tissue evidence="4">Salivary glands</tissue>
    </source>
</reference>
<protein>
    <recommendedName>
        <fullName evidence="5">Fukutin-related protein</fullName>
    </recommendedName>
</protein>
<dbReference type="AlphaFoldDB" id="A0A023FBF0"/>
<keyword evidence="1" id="KW-0812">Transmembrane</keyword>
<evidence type="ECO:0000259" key="3">
    <source>
        <dbReference type="Pfam" id="PF22921"/>
    </source>
</evidence>
<feature type="transmembrane region" description="Helical" evidence="1">
    <location>
        <begin position="9"/>
        <end position="28"/>
    </location>
</feature>
<accession>A0A023FBF0</accession>